<evidence type="ECO:0000313" key="1">
    <source>
        <dbReference type="EMBL" id="JAH32744.1"/>
    </source>
</evidence>
<dbReference type="AlphaFoldDB" id="A0A0E9RUG7"/>
<accession>A0A0E9RUG7</accession>
<reference evidence="1" key="1">
    <citation type="submission" date="2014-11" db="EMBL/GenBank/DDBJ databases">
        <authorList>
            <person name="Amaro Gonzalez C."/>
        </authorList>
    </citation>
    <scope>NUCLEOTIDE SEQUENCE</scope>
</reference>
<name>A0A0E9RUG7_ANGAN</name>
<organism evidence="1">
    <name type="scientific">Anguilla anguilla</name>
    <name type="common">European freshwater eel</name>
    <name type="synonym">Muraena anguilla</name>
    <dbReference type="NCBI Taxonomy" id="7936"/>
    <lineage>
        <taxon>Eukaryota</taxon>
        <taxon>Metazoa</taxon>
        <taxon>Chordata</taxon>
        <taxon>Craniata</taxon>
        <taxon>Vertebrata</taxon>
        <taxon>Euteleostomi</taxon>
        <taxon>Actinopterygii</taxon>
        <taxon>Neopterygii</taxon>
        <taxon>Teleostei</taxon>
        <taxon>Anguilliformes</taxon>
        <taxon>Anguillidae</taxon>
        <taxon>Anguilla</taxon>
    </lineage>
</organism>
<sequence>MCSSHGSRVHIVCLERPVLSLSHMLCFWHDGE</sequence>
<dbReference type="EMBL" id="GBXM01075833">
    <property type="protein sequence ID" value="JAH32744.1"/>
    <property type="molecule type" value="Transcribed_RNA"/>
</dbReference>
<proteinExistence type="predicted"/>
<reference evidence="1" key="2">
    <citation type="journal article" date="2015" name="Fish Shellfish Immunol.">
        <title>Early steps in the European eel (Anguilla anguilla)-Vibrio vulnificus interaction in the gills: Role of the RtxA13 toxin.</title>
        <authorList>
            <person name="Callol A."/>
            <person name="Pajuelo D."/>
            <person name="Ebbesson L."/>
            <person name="Teles M."/>
            <person name="MacKenzie S."/>
            <person name="Amaro C."/>
        </authorList>
    </citation>
    <scope>NUCLEOTIDE SEQUENCE</scope>
</reference>
<protein>
    <submittedName>
        <fullName evidence="1">Uncharacterized protein</fullName>
    </submittedName>
</protein>